<dbReference type="InterPro" id="IPR026202">
    <property type="entry name" value="GOLGB1"/>
</dbReference>
<dbReference type="Proteomes" id="UP000515161">
    <property type="component" value="Unplaced"/>
</dbReference>
<feature type="region of interest" description="Disordered" evidence="2">
    <location>
        <begin position="429"/>
        <end position="467"/>
    </location>
</feature>
<name>A0A6P8V025_GYMAC</name>
<feature type="coiled-coil region" evidence="1">
    <location>
        <begin position="296"/>
        <end position="342"/>
    </location>
</feature>
<dbReference type="InParanoid" id="A0A6P8V025"/>
<dbReference type="GeneID" id="117553073"/>
<evidence type="ECO:0000256" key="2">
    <source>
        <dbReference type="SAM" id="MobiDB-lite"/>
    </source>
</evidence>
<feature type="compositionally biased region" description="Polar residues" evidence="2">
    <location>
        <begin position="595"/>
        <end position="617"/>
    </location>
</feature>
<sequence>MGVRNCVTELAGKLAEMEKFSKMGVKQESSDGEEDGACGWSKDMSGEFRSAREARERLRESAVKMARDAGMSPSSVAFRAISKLDVNNNGGAHQPVAAAASVKTPKYSGKADWEAFQAQFELLAHARGWSIETKALQLALCLTDEALSCLLLLSIEDRHSYEALAGALKRRFGQCFPPELLRNELSNRCRKSGETLRALANDVESLTPRAYAHMPPGVQSELARDQFIRALLPAYLRVGVQLQHPQSLQAALEMAVEREIVWSVAARSNGGPVPPAVRSCREEEKPVWVTEMTESVQVLLEEKMREMEAAVNAERELRQQQEARLKAELASLERDLQESKEKESLVASLEKCLQEGKERERSLVEKGAKREAQFKELLRSLEAEKDNLEERLTNQLSQLNGSIADYQQEAADNREHLAELQREVERLARERAEAQSESDRAARLEEDMRQAQRERAEAEAESGKQEELLREKQLQRDCIKYKERIREMGRDAKALQQGYNELQNKLGQSQLETLKTLEDLKRTEAELDTCKPQLDESQKQASVAIAERSIMEQNAQHREASMKAEVEQTLDSVRFRLGGELKEMELRLDEVDRSGTMTPGQEGSISGPRSWSGSTAHNGRKAGAQNWTVSGLVPAEYWRGWG</sequence>
<proteinExistence type="predicted"/>
<evidence type="ECO:0000313" key="3">
    <source>
        <dbReference type="Proteomes" id="UP000515161"/>
    </source>
</evidence>
<organism evidence="3 4">
    <name type="scientific">Gymnodraco acuticeps</name>
    <name type="common">Antarctic dragonfish</name>
    <dbReference type="NCBI Taxonomy" id="8218"/>
    <lineage>
        <taxon>Eukaryota</taxon>
        <taxon>Metazoa</taxon>
        <taxon>Chordata</taxon>
        <taxon>Craniata</taxon>
        <taxon>Vertebrata</taxon>
        <taxon>Euteleostomi</taxon>
        <taxon>Actinopterygii</taxon>
        <taxon>Neopterygii</taxon>
        <taxon>Teleostei</taxon>
        <taxon>Neoteleostei</taxon>
        <taxon>Acanthomorphata</taxon>
        <taxon>Eupercaria</taxon>
        <taxon>Perciformes</taxon>
        <taxon>Notothenioidei</taxon>
        <taxon>Bathydraconidae</taxon>
        <taxon>Gymnodraco</taxon>
    </lineage>
</organism>
<dbReference type="PANTHER" id="PTHR18887">
    <property type="entry name" value="GOLGI-ASSOCIATED PROTEIN GCP360-RELATED"/>
    <property type="match status" value="1"/>
</dbReference>
<gene>
    <name evidence="4" type="primary">LOC117553073</name>
</gene>
<dbReference type="GO" id="GO:0005801">
    <property type="term" value="C:cis-Golgi network"/>
    <property type="evidence" value="ECO:0007669"/>
    <property type="project" value="TreeGrafter"/>
</dbReference>
<evidence type="ECO:0000313" key="4">
    <source>
        <dbReference type="RefSeq" id="XP_034082741.1"/>
    </source>
</evidence>
<dbReference type="AlphaFoldDB" id="A0A6P8V025"/>
<feature type="region of interest" description="Disordered" evidence="2">
    <location>
        <begin position="24"/>
        <end position="43"/>
    </location>
</feature>
<dbReference type="KEGG" id="gacu:117553073"/>
<dbReference type="GO" id="GO:0005793">
    <property type="term" value="C:endoplasmic reticulum-Golgi intermediate compartment"/>
    <property type="evidence" value="ECO:0007669"/>
    <property type="project" value="TreeGrafter"/>
</dbReference>
<reference evidence="4" key="1">
    <citation type="submission" date="2025-08" db="UniProtKB">
        <authorList>
            <consortium name="RefSeq"/>
        </authorList>
    </citation>
    <scope>IDENTIFICATION</scope>
</reference>
<keyword evidence="1" id="KW-0175">Coiled coil</keyword>
<dbReference type="GO" id="GO:0016020">
    <property type="term" value="C:membrane"/>
    <property type="evidence" value="ECO:0007669"/>
    <property type="project" value="TreeGrafter"/>
</dbReference>
<dbReference type="RefSeq" id="XP_034082741.1">
    <property type="nucleotide sequence ID" value="XM_034226850.1"/>
</dbReference>
<feature type="region of interest" description="Disordered" evidence="2">
    <location>
        <begin position="592"/>
        <end position="623"/>
    </location>
</feature>
<dbReference type="OrthoDB" id="8960727at2759"/>
<evidence type="ECO:0000256" key="1">
    <source>
        <dbReference type="SAM" id="Coils"/>
    </source>
</evidence>
<protein>
    <submittedName>
        <fullName evidence="4">Myosin heavy chain, embryonic smooth muscle isoform-like</fullName>
    </submittedName>
</protein>
<keyword evidence="3" id="KW-1185">Reference proteome</keyword>
<accession>A0A6P8V025</accession>
<dbReference type="PANTHER" id="PTHR18887:SF2">
    <property type="entry name" value="GOLGIN SUBFAMILY B MEMBER 1"/>
    <property type="match status" value="1"/>
</dbReference>